<organism evidence="1 2">
    <name type="scientific">Streptosporangium album</name>
    <dbReference type="NCBI Taxonomy" id="47479"/>
    <lineage>
        <taxon>Bacteria</taxon>
        <taxon>Bacillati</taxon>
        <taxon>Actinomycetota</taxon>
        <taxon>Actinomycetes</taxon>
        <taxon>Streptosporangiales</taxon>
        <taxon>Streptosporangiaceae</taxon>
        <taxon>Streptosporangium</taxon>
    </lineage>
</organism>
<dbReference type="Gene3D" id="3.30.565.10">
    <property type="entry name" value="Histidine kinase-like ATPase, C-terminal domain"/>
    <property type="match status" value="1"/>
</dbReference>
<accession>A0A7W7S097</accession>
<gene>
    <name evidence="1" type="ORF">FHR32_005544</name>
</gene>
<dbReference type="InterPro" id="IPR036890">
    <property type="entry name" value="HATPase_C_sf"/>
</dbReference>
<dbReference type="EMBL" id="JACHJU010000002">
    <property type="protein sequence ID" value="MBB4941167.1"/>
    <property type="molecule type" value="Genomic_DNA"/>
</dbReference>
<sequence>MGLLSMRERAAELGGTCVIGEAPGGGTLVEAVLPIPAGRA</sequence>
<name>A0A7W7S097_9ACTN</name>
<dbReference type="Proteomes" id="UP000534286">
    <property type="component" value="Unassembled WGS sequence"/>
</dbReference>
<evidence type="ECO:0000313" key="1">
    <source>
        <dbReference type="EMBL" id="MBB4941167.1"/>
    </source>
</evidence>
<dbReference type="AlphaFoldDB" id="A0A7W7S097"/>
<evidence type="ECO:0000313" key="2">
    <source>
        <dbReference type="Proteomes" id="UP000534286"/>
    </source>
</evidence>
<dbReference type="SUPFAM" id="SSF55874">
    <property type="entry name" value="ATPase domain of HSP90 chaperone/DNA topoisomerase II/histidine kinase"/>
    <property type="match status" value="1"/>
</dbReference>
<proteinExistence type="predicted"/>
<comment type="caution">
    <text evidence="1">The sequence shown here is derived from an EMBL/GenBank/DDBJ whole genome shotgun (WGS) entry which is preliminary data.</text>
</comment>
<dbReference type="GO" id="GO:0016301">
    <property type="term" value="F:kinase activity"/>
    <property type="evidence" value="ECO:0007669"/>
    <property type="project" value="UniProtKB-KW"/>
</dbReference>
<keyword evidence="1" id="KW-0418">Kinase</keyword>
<keyword evidence="1" id="KW-0808">Transferase</keyword>
<reference evidence="1 2" key="1">
    <citation type="submission" date="2020-08" db="EMBL/GenBank/DDBJ databases">
        <title>Sequencing the genomes of 1000 actinobacteria strains.</title>
        <authorList>
            <person name="Klenk H.-P."/>
        </authorList>
    </citation>
    <scope>NUCLEOTIDE SEQUENCE [LARGE SCALE GENOMIC DNA]</scope>
    <source>
        <strain evidence="1 2">DSM 43023</strain>
    </source>
</reference>
<protein>
    <submittedName>
        <fullName evidence="1">Signal transduction histidine kinase</fullName>
    </submittedName>
</protein>
<keyword evidence="2" id="KW-1185">Reference proteome</keyword>